<accession>A0A1I3R0I0</accession>
<dbReference type="OrthoDB" id="7867799at2"/>
<evidence type="ECO:0000313" key="2">
    <source>
        <dbReference type="Proteomes" id="UP000183299"/>
    </source>
</evidence>
<reference evidence="1 2" key="1">
    <citation type="submission" date="2016-10" db="EMBL/GenBank/DDBJ databases">
        <authorList>
            <person name="de Groot N.N."/>
        </authorList>
    </citation>
    <scope>NUCLEOTIDE SEQUENCE [LARGE SCALE GENOMIC DNA]</scope>
    <source>
        <strain evidence="1 2">CGMCC 1.8891</strain>
    </source>
</reference>
<organism evidence="1 2">
    <name type="scientific">Celeribacter halophilus</name>
    <dbReference type="NCBI Taxonomy" id="576117"/>
    <lineage>
        <taxon>Bacteria</taxon>
        <taxon>Pseudomonadati</taxon>
        <taxon>Pseudomonadota</taxon>
        <taxon>Alphaproteobacteria</taxon>
        <taxon>Rhodobacterales</taxon>
        <taxon>Roseobacteraceae</taxon>
        <taxon>Celeribacter</taxon>
    </lineage>
</organism>
<evidence type="ECO:0008006" key="3">
    <source>
        <dbReference type="Google" id="ProtNLM"/>
    </source>
</evidence>
<protein>
    <recommendedName>
        <fullName evidence="3">DUF1127 domain-containing protein</fullName>
    </recommendedName>
</protein>
<sequence length="69" mass="7652">MAYANAHHHGSNLRHKLARPFIAINHMLDNLAEAVAMTQEARRVADMSDDALAAEGLTRAEAIQRVFLK</sequence>
<proteinExistence type="predicted"/>
<evidence type="ECO:0000313" key="1">
    <source>
        <dbReference type="EMBL" id="SFJ40033.1"/>
    </source>
</evidence>
<keyword evidence="2" id="KW-1185">Reference proteome</keyword>
<dbReference type="STRING" id="576117.SAMN04488138_104221"/>
<dbReference type="GeneID" id="98664456"/>
<dbReference type="Proteomes" id="UP000183299">
    <property type="component" value="Unassembled WGS sequence"/>
</dbReference>
<name>A0A1I3R0I0_9RHOB</name>
<dbReference type="EMBL" id="FORY01000004">
    <property type="protein sequence ID" value="SFJ40033.1"/>
    <property type="molecule type" value="Genomic_DNA"/>
</dbReference>
<dbReference type="AlphaFoldDB" id="A0A1I3R0I0"/>
<gene>
    <name evidence="1" type="ORF">SAMN04488138_104221</name>
</gene>
<dbReference type="RefSeq" id="WP_066601287.1">
    <property type="nucleotide sequence ID" value="NZ_FORY01000004.1"/>
</dbReference>